<feature type="region of interest" description="Disordered" evidence="1">
    <location>
        <begin position="167"/>
        <end position="190"/>
    </location>
</feature>
<evidence type="ECO:0000256" key="2">
    <source>
        <dbReference type="SAM" id="SignalP"/>
    </source>
</evidence>
<accession>A0A073JSY1</accession>
<evidence type="ECO:0000256" key="1">
    <source>
        <dbReference type="SAM" id="MobiDB-lite"/>
    </source>
</evidence>
<protein>
    <submittedName>
        <fullName evidence="3">Uncharacterized protein</fullName>
    </submittedName>
</protein>
<feature type="chain" id="PRO_5001690532" evidence="2">
    <location>
        <begin position="27"/>
        <end position="259"/>
    </location>
</feature>
<name>A0A073JSY1_9BACI</name>
<dbReference type="Proteomes" id="UP000027822">
    <property type="component" value="Unassembled WGS sequence"/>
</dbReference>
<keyword evidence="4" id="KW-1185">Reference proteome</keyword>
<gene>
    <name evidence="3" type="ORF">BAMA_15485</name>
</gene>
<evidence type="ECO:0000313" key="3">
    <source>
        <dbReference type="EMBL" id="KEK17357.1"/>
    </source>
</evidence>
<dbReference type="OrthoDB" id="1937631at2"/>
<proteinExistence type="predicted"/>
<dbReference type="AlphaFoldDB" id="A0A073JSY1"/>
<evidence type="ECO:0000313" key="4">
    <source>
        <dbReference type="Proteomes" id="UP000027822"/>
    </source>
</evidence>
<feature type="compositionally biased region" description="Acidic residues" evidence="1">
    <location>
        <begin position="168"/>
        <end position="189"/>
    </location>
</feature>
<dbReference type="RefSeq" id="WP_034643485.1">
    <property type="nucleotide sequence ID" value="NZ_CBCSJC010000035.1"/>
</dbReference>
<comment type="caution">
    <text evidence="3">The sequence shown here is derived from an EMBL/GenBank/DDBJ whole genome shotgun (WGS) entry which is preliminary data.</text>
</comment>
<sequence length="259" mass="29780">MNKKLFFSLVAVLAVFTLTFSNSSLATEEQTIDFSGGLLDNKTLRLGTYLPDLRLDAKKVTDNDLTTYDPLGKYDSGGSRMDHLVYKFEKPVRIKAFRLKTESPESKLRLYLIKGSHYETVEVSTKDGSLQQLDEKYKDYDVNTIALHNVGNIDEKIYEFNVYTEIPETTEPETTEPETTEPETTEPETTDGQVVLRIQMLDGLEKEYKVSASEADKFKNWIESRLNGNGEAIYTFSNKEFNRTEHIIYDKVLYFEIKK</sequence>
<organism evidence="3 4">
    <name type="scientific">Bacillus manliponensis</name>
    <dbReference type="NCBI Taxonomy" id="574376"/>
    <lineage>
        <taxon>Bacteria</taxon>
        <taxon>Bacillati</taxon>
        <taxon>Bacillota</taxon>
        <taxon>Bacilli</taxon>
        <taxon>Bacillales</taxon>
        <taxon>Bacillaceae</taxon>
        <taxon>Bacillus</taxon>
        <taxon>Bacillus cereus group</taxon>
    </lineage>
</organism>
<dbReference type="EMBL" id="JOTN01000031">
    <property type="protein sequence ID" value="KEK17357.1"/>
    <property type="molecule type" value="Genomic_DNA"/>
</dbReference>
<keyword evidence="2" id="KW-0732">Signal</keyword>
<reference evidence="3 4" key="1">
    <citation type="submission" date="2014-06" db="EMBL/GenBank/DDBJ databases">
        <title>Draft genome sequence of Bacillus manliponensis JCM 15802 (MCCC 1A00708).</title>
        <authorList>
            <person name="Lai Q."/>
            <person name="Liu Y."/>
            <person name="Shao Z."/>
        </authorList>
    </citation>
    <scope>NUCLEOTIDE SEQUENCE [LARGE SCALE GENOMIC DNA]</scope>
    <source>
        <strain evidence="3 4">JCM 15802</strain>
    </source>
</reference>
<feature type="signal peptide" evidence="2">
    <location>
        <begin position="1"/>
        <end position="26"/>
    </location>
</feature>